<dbReference type="Gene3D" id="3.40.630.30">
    <property type="match status" value="1"/>
</dbReference>
<keyword evidence="2" id="KW-0012">Acyltransferase</keyword>
<reference evidence="4 5" key="1">
    <citation type="submission" date="2020-07" db="EMBL/GenBank/DDBJ databases">
        <title>Sequencing the genomes of 1000 actinobacteria strains.</title>
        <authorList>
            <person name="Klenk H.-P."/>
        </authorList>
    </citation>
    <scope>NUCLEOTIDE SEQUENCE [LARGE SCALE GENOMIC DNA]</scope>
    <source>
        <strain evidence="4 5">DSM 26341</strain>
    </source>
</reference>
<accession>A0A7Z0D0H0</accession>
<dbReference type="GO" id="GO:0005840">
    <property type="term" value="C:ribosome"/>
    <property type="evidence" value="ECO:0007669"/>
    <property type="project" value="UniProtKB-KW"/>
</dbReference>
<proteinExistence type="predicted"/>
<organism evidence="4 5">
    <name type="scientific">Spelaeicoccus albus</name>
    <dbReference type="NCBI Taxonomy" id="1280376"/>
    <lineage>
        <taxon>Bacteria</taxon>
        <taxon>Bacillati</taxon>
        <taxon>Actinomycetota</taxon>
        <taxon>Actinomycetes</taxon>
        <taxon>Micrococcales</taxon>
        <taxon>Brevibacteriaceae</taxon>
        <taxon>Spelaeicoccus</taxon>
    </lineage>
</organism>
<keyword evidence="4" id="KW-0687">Ribonucleoprotein</keyword>
<dbReference type="PANTHER" id="PTHR43877">
    <property type="entry name" value="AMINOALKYLPHOSPHONATE N-ACETYLTRANSFERASE-RELATED-RELATED"/>
    <property type="match status" value="1"/>
</dbReference>
<dbReference type="Pfam" id="PF00583">
    <property type="entry name" value="Acetyltransf_1"/>
    <property type="match status" value="1"/>
</dbReference>
<comment type="caution">
    <text evidence="4">The sequence shown here is derived from an EMBL/GenBank/DDBJ whole genome shotgun (WGS) entry which is preliminary data.</text>
</comment>
<keyword evidence="4" id="KW-0689">Ribosomal protein</keyword>
<dbReference type="InterPro" id="IPR050832">
    <property type="entry name" value="Bact_Acetyltransf"/>
</dbReference>
<feature type="domain" description="N-acetyltransferase" evidence="3">
    <location>
        <begin position="16"/>
        <end position="161"/>
    </location>
</feature>
<protein>
    <submittedName>
        <fullName evidence="4">Ribosomal protein S18 acetylase RimI-like enzyme</fullName>
    </submittedName>
</protein>
<evidence type="ECO:0000259" key="3">
    <source>
        <dbReference type="PROSITE" id="PS51186"/>
    </source>
</evidence>
<gene>
    <name evidence="4" type="ORF">BJY26_001650</name>
</gene>
<sequence length="164" mass="17739">MIERLTVAHVGRYKAIRLRALTSDPDPFWRTAAEEEAFSPEQWTSRLANEGRATFVATSGGGADVGLVSIGPPSWNVSADPLDYDLSSMWVAAEARGSAAARELVTAAVDFARGAGARRVTLWVLDGNARANAFYDKCGFTPTGRTGMFPPPRNLAEHERELSL</sequence>
<dbReference type="GO" id="GO:0016747">
    <property type="term" value="F:acyltransferase activity, transferring groups other than amino-acyl groups"/>
    <property type="evidence" value="ECO:0007669"/>
    <property type="project" value="InterPro"/>
</dbReference>
<evidence type="ECO:0000313" key="4">
    <source>
        <dbReference type="EMBL" id="NYI67344.1"/>
    </source>
</evidence>
<dbReference type="PROSITE" id="PS51186">
    <property type="entry name" value="GNAT"/>
    <property type="match status" value="1"/>
</dbReference>
<name>A0A7Z0D0H0_9MICO</name>
<keyword evidence="1" id="KW-0808">Transferase</keyword>
<dbReference type="EMBL" id="JACBZP010000001">
    <property type="protein sequence ID" value="NYI67344.1"/>
    <property type="molecule type" value="Genomic_DNA"/>
</dbReference>
<dbReference type="SUPFAM" id="SSF55729">
    <property type="entry name" value="Acyl-CoA N-acyltransferases (Nat)"/>
    <property type="match status" value="1"/>
</dbReference>
<dbReference type="InterPro" id="IPR000182">
    <property type="entry name" value="GNAT_dom"/>
</dbReference>
<evidence type="ECO:0000256" key="2">
    <source>
        <dbReference type="ARBA" id="ARBA00023315"/>
    </source>
</evidence>
<dbReference type="RefSeq" id="WP_179427242.1">
    <property type="nucleotide sequence ID" value="NZ_JACBZP010000001.1"/>
</dbReference>
<dbReference type="Proteomes" id="UP000539111">
    <property type="component" value="Unassembled WGS sequence"/>
</dbReference>
<evidence type="ECO:0000256" key="1">
    <source>
        <dbReference type="ARBA" id="ARBA00022679"/>
    </source>
</evidence>
<keyword evidence="5" id="KW-1185">Reference proteome</keyword>
<dbReference type="InterPro" id="IPR016181">
    <property type="entry name" value="Acyl_CoA_acyltransferase"/>
</dbReference>
<dbReference type="AlphaFoldDB" id="A0A7Z0D0H0"/>
<evidence type="ECO:0000313" key="5">
    <source>
        <dbReference type="Proteomes" id="UP000539111"/>
    </source>
</evidence>